<dbReference type="AlphaFoldDB" id="A0A6J4IEA7"/>
<reference evidence="3" key="1">
    <citation type="submission" date="2020-02" db="EMBL/GenBank/DDBJ databases">
        <authorList>
            <person name="Meier V. D."/>
        </authorList>
    </citation>
    <scope>NUCLEOTIDE SEQUENCE</scope>
    <source>
        <strain evidence="3">AVDCRST_MAG83</strain>
    </source>
</reference>
<keyword evidence="2" id="KW-0472">Membrane</keyword>
<proteinExistence type="predicted"/>
<feature type="non-terminal residue" evidence="3">
    <location>
        <position position="1"/>
    </location>
</feature>
<feature type="transmembrane region" description="Helical" evidence="2">
    <location>
        <begin position="162"/>
        <end position="178"/>
    </location>
</feature>
<accession>A0A6J4IEA7</accession>
<gene>
    <name evidence="3" type="ORF">AVDCRST_MAG83-2052</name>
</gene>
<protein>
    <submittedName>
        <fullName evidence="3">Uncharacterized protein</fullName>
    </submittedName>
</protein>
<keyword evidence="2" id="KW-0812">Transmembrane</keyword>
<sequence length="230" mass="24704">QTTPPTYPDMPWAQLIEPLVTPFLGFGTYEEVYATYGKAFFLVYVLFLLGLVGLLVRVGEHTGRSGMWGFGLAFIGLAMNLIGNVGDYWLGREVLGQPLWGMSFAVGTLLGTLVYVVGSFILGCAILRTGVLPRWGGWTLIVAPTLGIMSGLLVVVHLPSALVLPAGLGWVLIGRALWTERPASARQPPILERVVEKSSSPMTRETTPAAELEHGGMPAAQPERKGGTTL</sequence>
<evidence type="ECO:0000256" key="1">
    <source>
        <dbReference type="SAM" id="MobiDB-lite"/>
    </source>
</evidence>
<dbReference type="RefSeq" id="WP_294568222.1">
    <property type="nucleotide sequence ID" value="NZ_CADCTE010000120.1"/>
</dbReference>
<feature type="transmembrane region" description="Helical" evidence="2">
    <location>
        <begin position="68"/>
        <end position="90"/>
    </location>
</feature>
<feature type="transmembrane region" description="Helical" evidence="2">
    <location>
        <begin position="39"/>
        <end position="56"/>
    </location>
</feature>
<organism evidence="3">
    <name type="scientific">uncultured Arthrobacter sp</name>
    <dbReference type="NCBI Taxonomy" id="114050"/>
    <lineage>
        <taxon>Bacteria</taxon>
        <taxon>Bacillati</taxon>
        <taxon>Actinomycetota</taxon>
        <taxon>Actinomycetes</taxon>
        <taxon>Micrococcales</taxon>
        <taxon>Micrococcaceae</taxon>
        <taxon>Arthrobacter</taxon>
        <taxon>environmental samples</taxon>
    </lineage>
</organism>
<name>A0A6J4IEA7_9MICC</name>
<feature type="region of interest" description="Disordered" evidence="1">
    <location>
        <begin position="196"/>
        <end position="230"/>
    </location>
</feature>
<dbReference type="EMBL" id="CADCTE010000120">
    <property type="protein sequence ID" value="CAA9249510.1"/>
    <property type="molecule type" value="Genomic_DNA"/>
</dbReference>
<keyword evidence="2" id="KW-1133">Transmembrane helix</keyword>
<feature type="transmembrane region" description="Helical" evidence="2">
    <location>
        <begin position="138"/>
        <end position="156"/>
    </location>
</feature>
<evidence type="ECO:0000256" key="2">
    <source>
        <dbReference type="SAM" id="Phobius"/>
    </source>
</evidence>
<feature type="compositionally biased region" description="Polar residues" evidence="1">
    <location>
        <begin position="197"/>
        <end position="206"/>
    </location>
</feature>
<feature type="transmembrane region" description="Helical" evidence="2">
    <location>
        <begin position="102"/>
        <end position="126"/>
    </location>
</feature>
<evidence type="ECO:0000313" key="3">
    <source>
        <dbReference type="EMBL" id="CAA9249510.1"/>
    </source>
</evidence>